<dbReference type="EMBL" id="FPAZ01000005">
    <property type="protein sequence ID" value="SFT60990.1"/>
    <property type="molecule type" value="Genomic_DNA"/>
</dbReference>
<comment type="caution">
    <text evidence="2">The sequence shown here is derived from an EMBL/GenBank/DDBJ whole genome shotgun (WGS) entry which is preliminary data.</text>
</comment>
<accession>A0ABY1GL17</accession>
<dbReference type="RefSeq" id="WP_155950844.1">
    <property type="nucleotide sequence ID" value="NZ_CP032090.1"/>
</dbReference>
<organism evidence="2 3">
    <name type="scientific">Pseudoalteromonas lipolytica</name>
    <dbReference type="NCBI Taxonomy" id="570156"/>
    <lineage>
        <taxon>Bacteria</taxon>
        <taxon>Pseudomonadati</taxon>
        <taxon>Pseudomonadota</taxon>
        <taxon>Gammaproteobacteria</taxon>
        <taxon>Alteromonadales</taxon>
        <taxon>Pseudoalteromonadaceae</taxon>
        <taxon>Pseudoalteromonas</taxon>
    </lineage>
</organism>
<evidence type="ECO:0000313" key="2">
    <source>
        <dbReference type="EMBL" id="SFT60990.1"/>
    </source>
</evidence>
<feature type="compositionally biased region" description="Basic and acidic residues" evidence="1">
    <location>
        <begin position="22"/>
        <end position="31"/>
    </location>
</feature>
<name>A0ABY1GL17_9GAMM</name>
<evidence type="ECO:0000313" key="3">
    <source>
        <dbReference type="Proteomes" id="UP000183805"/>
    </source>
</evidence>
<dbReference type="Proteomes" id="UP000183805">
    <property type="component" value="Unassembled WGS sequence"/>
</dbReference>
<protein>
    <submittedName>
        <fullName evidence="2">Uncharacterized protein</fullName>
    </submittedName>
</protein>
<sequence length="53" mass="6192">MQSRLQREEIEFIMALYNCNDVTDKPAEPKKQSKKIPTKKVDTAQYKSPSYLT</sequence>
<reference evidence="2 3" key="1">
    <citation type="submission" date="2016-10" db="EMBL/GenBank/DDBJ databases">
        <authorList>
            <person name="Varghese N."/>
            <person name="Submissions S."/>
        </authorList>
    </citation>
    <scope>NUCLEOTIDE SEQUENCE [LARGE SCALE GENOMIC DNA]</scope>
    <source>
        <strain evidence="2 3">CGMCC 1.8499</strain>
    </source>
</reference>
<keyword evidence="3" id="KW-1185">Reference proteome</keyword>
<dbReference type="GeneID" id="99507954"/>
<gene>
    <name evidence="2" type="ORF">SAMN04487854_105264</name>
</gene>
<feature type="region of interest" description="Disordered" evidence="1">
    <location>
        <begin position="22"/>
        <end position="53"/>
    </location>
</feature>
<evidence type="ECO:0000256" key="1">
    <source>
        <dbReference type="SAM" id="MobiDB-lite"/>
    </source>
</evidence>
<proteinExistence type="predicted"/>